<evidence type="ECO:0000313" key="3">
    <source>
        <dbReference type="EMBL" id="RVX73440.1"/>
    </source>
</evidence>
<keyword evidence="1" id="KW-0175">Coiled coil</keyword>
<reference evidence="3 4" key="1">
    <citation type="submission" date="2017-03" db="EMBL/GenBank/DDBJ databases">
        <title>Genomes of endolithic fungi from Antarctica.</title>
        <authorList>
            <person name="Coleine C."/>
            <person name="Masonjones S."/>
            <person name="Stajich J.E."/>
        </authorList>
    </citation>
    <scope>NUCLEOTIDE SEQUENCE [LARGE SCALE GENOMIC DNA]</scope>
    <source>
        <strain evidence="3 4">CCFEE 6314</strain>
    </source>
</reference>
<dbReference type="Proteomes" id="UP000288859">
    <property type="component" value="Unassembled WGS sequence"/>
</dbReference>
<dbReference type="VEuPathDB" id="FungiDB:PV10_02789"/>
<feature type="region of interest" description="Disordered" evidence="2">
    <location>
        <begin position="226"/>
        <end position="249"/>
    </location>
</feature>
<feature type="compositionally biased region" description="Basic and acidic residues" evidence="2">
    <location>
        <begin position="396"/>
        <end position="412"/>
    </location>
</feature>
<dbReference type="AlphaFoldDB" id="A0A438NCT8"/>
<feature type="region of interest" description="Disordered" evidence="2">
    <location>
        <begin position="307"/>
        <end position="530"/>
    </location>
</feature>
<evidence type="ECO:0000313" key="4">
    <source>
        <dbReference type="Proteomes" id="UP000288859"/>
    </source>
</evidence>
<evidence type="ECO:0000256" key="1">
    <source>
        <dbReference type="SAM" id="Coils"/>
    </source>
</evidence>
<dbReference type="OrthoDB" id="20105at2759"/>
<dbReference type="EMBL" id="NAJM01000008">
    <property type="protein sequence ID" value="RVX73440.1"/>
    <property type="molecule type" value="Genomic_DNA"/>
</dbReference>
<sequence length="571" mass="64120">MSTMEVAQSLKTAHLELVYERALRQAERIYEEERVRALRVQLLLLEDENEELQEHAMKQEDQQVFLEETNEELLDSVAAAETELLQTQMDLKARERDLDHLKAEVKALNAASADATKLLSEKLSLSRELNALKPELEHLKSQSSTQQKLLSEKLALQRELASVQVELETERRAVQRIKERQTVQNDAESQAELDELTKDLARARREAQKMQREAAAEVDDLKNELAQAKRGAERSNEETSAEMSEMKKELAKAKREVQKLDRENRRRVAEWEEEKESLEIKLDSFRNKLKATKDELQEAQEEIEKMQAAKMAQSAELTKARINGNAVPNPRKRNVARFDPDMTIGTPGHGGAAAKKQRFSVNPGDKSTFSMTPFLNRTLSILPETPAESEEQDSNNNKDNKDMSLARDEDAAQKLTTNKVEASKQKPAKSTAARKPAQKKDKQVQPLKESTNSKANAGAAKKPSLEKLVEQDSDMDSDQENGETTKQTSEDGRDSNVSIGEQQPKKTKALKRANIFDEEDTAPPAPKVRTIGNSTVGALALGRISLKAKPNSKGKVLAEFSPLKKDRRAMV</sequence>
<feature type="compositionally biased region" description="Polar residues" evidence="2">
    <location>
        <begin position="365"/>
        <end position="379"/>
    </location>
</feature>
<name>A0A438NCT8_EXOME</name>
<evidence type="ECO:0000256" key="2">
    <source>
        <dbReference type="SAM" id="MobiDB-lite"/>
    </source>
</evidence>
<gene>
    <name evidence="3" type="ORF">B0A52_03082</name>
</gene>
<accession>A0A438NCT8</accession>
<organism evidence="3 4">
    <name type="scientific">Exophiala mesophila</name>
    <name type="common">Black yeast-like fungus</name>
    <dbReference type="NCBI Taxonomy" id="212818"/>
    <lineage>
        <taxon>Eukaryota</taxon>
        <taxon>Fungi</taxon>
        <taxon>Dikarya</taxon>
        <taxon>Ascomycota</taxon>
        <taxon>Pezizomycotina</taxon>
        <taxon>Eurotiomycetes</taxon>
        <taxon>Chaetothyriomycetidae</taxon>
        <taxon>Chaetothyriales</taxon>
        <taxon>Herpotrichiellaceae</taxon>
        <taxon>Exophiala</taxon>
    </lineage>
</organism>
<feature type="coiled-coil region" evidence="1">
    <location>
        <begin position="35"/>
        <end position="118"/>
    </location>
</feature>
<proteinExistence type="predicted"/>
<feature type="compositionally biased region" description="Acidic residues" evidence="2">
    <location>
        <begin position="471"/>
        <end position="481"/>
    </location>
</feature>
<comment type="caution">
    <text evidence="3">The sequence shown here is derived from an EMBL/GenBank/DDBJ whole genome shotgun (WGS) entry which is preliminary data.</text>
</comment>
<protein>
    <submittedName>
        <fullName evidence="3">Uncharacterized protein</fullName>
    </submittedName>
</protein>